<evidence type="ECO:0008006" key="3">
    <source>
        <dbReference type="Google" id="ProtNLM"/>
    </source>
</evidence>
<protein>
    <recommendedName>
        <fullName evidence="3">BTB domain-containing protein</fullName>
    </recommendedName>
</protein>
<dbReference type="RefSeq" id="XP_062643334.1">
    <property type="nucleotide sequence ID" value="XM_062796670.1"/>
</dbReference>
<name>A0AAN6TSN4_9PEZI</name>
<keyword evidence="2" id="KW-1185">Reference proteome</keyword>
<evidence type="ECO:0000313" key="2">
    <source>
        <dbReference type="Proteomes" id="UP001302602"/>
    </source>
</evidence>
<reference evidence="1" key="1">
    <citation type="journal article" date="2023" name="Mol. Phylogenet. Evol.">
        <title>Genome-scale phylogeny and comparative genomics of the fungal order Sordariales.</title>
        <authorList>
            <person name="Hensen N."/>
            <person name="Bonometti L."/>
            <person name="Westerberg I."/>
            <person name="Brannstrom I.O."/>
            <person name="Guillou S."/>
            <person name="Cros-Aarteil S."/>
            <person name="Calhoun S."/>
            <person name="Haridas S."/>
            <person name="Kuo A."/>
            <person name="Mondo S."/>
            <person name="Pangilinan J."/>
            <person name="Riley R."/>
            <person name="LaButti K."/>
            <person name="Andreopoulos B."/>
            <person name="Lipzen A."/>
            <person name="Chen C."/>
            <person name="Yan M."/>
            <person name="Daum C."/>
            <person name="Ng V."/>
            <person name="Clum A."/>
            <person name="Steindorff A."/>
            <person name="Ohm R.A."/>
            <person name="Martin F."/>
            <person name="Silar P."/>
            <person name="Natvig D.O."/>
            <person name="Lalanne C."/>
            <person name="Gautier V."/>
            <person name="Ament-Velasquez S.L."/>
            <person name="Kruys A."/>
            <person name="Hutchinson M.I."/>
            <person name="Powell A.J."/>
            <person name="Barry K."/>
            <person name="Miller A.N."/>
            <person name="Grigoriev I.V."/>
            <person name="Debuchy R."/>
            <person name="Gladieux P."/>
            <person name="Hiltunen Thoren M."/>
            <person name="Johannesson H."/>
        </authorList>
    </citation>
    <scope>NUCLEOTIDE SEQUENCE</scope>
    <source>
        <strain evidence="1">CBS 731.68</strain>
    </source>
</reference>
<accession>A0AAN6TSN4</accession>
<gene>
    <name evidence="1" type="ORF">N657DRAFT_684358</name>
</gene>
<dbReference type="Proteomes" id="UP001302602">
    <property type="component" value="Unassembled WGS sequence"/>
</dbReference>
<comment type="caution">
    <text evidence="1">The sequence shown here is derived from an EMBL/GenBank/DDBJ whole genome shotgun (WGS) entry which is preliminary data.</text>
</comment>
<dbReference type="EMBL" id="MU853247">
    <property type="protein sequence ID" value="KAK4119561.1"/>
    <property type="molecule type" value="Genomic_DNA"/>
</dbReference>
<sequence length="433" mass="47462">MDSAELVVVASPFANLAPLYEVDPDADTLLIVPPSAQPFAPWDRHQINGVNGNHEATASRSGLRIKVSSRHLALASRIFKTKLQFGGSKSTRQADGRIHLQLAEGFDGEAVSIVMNAIHSRGSKVPKSVSVETLSQIALFVDRFQLLDAVEVYADRWISKLELSIPTTYNRDLILWLYISHVFRQPEIFKSVTKTAAVHAPGPIQTLNLPIREKIIKHIESQRHNLLTTALSRLHQTLDDLMTPSSPSSCPAPHNCDSLLLGELIKSLQGQHRLVWPRPAKPFAGISFATTVLESVHAGMRLHRQRREQEVSEREREFTSSNATKREVEPWYMRGVHTAAGQQQQGPVTPGSPLGVGIGPGVKPPSWGVVGGRFPVTPAASPEPVYRSTSGVGRAEGHECGVERVVQRLEGLGRLADEVDGLVLEGSLGYRVY</sequence>
<reference evidence="1" key="2">
    <citation type="submission" date="2023-05" db="EMBL/GenBank/DDBJ databases">
        <authorList>
            <consortium name="Lawrence Berkeley National Laboratory"/>
            <person name="Steindorff A."/>
            <person name="Hensen N."/>
            <person name="Bonometti L."/>
            <person name="Westerberg I."/>
            <person name="Brannstrom I.O."/>
            <person name="Guillou S."/>
            <person name="Cros-Aarteil S."/>
            <person name="Calhoun S."/>
            <person name="Haridas S."/>
            <person name="Kuo A."/>
            <person name="Mondo S."/>
            <person name="Pangilinan J."/>
            <person name="Riley R."/>
            <person name="Labutti K."/>
            <person name="Andreopoulos B."/>
            <person name="Lipzen A."/>
            <person name="Chen C."/>
            <person name="Yanf M."/>
            <person name="Daum C."/>
            <person name="Ng V."/>
            <person name="Clum A."/>
            <person name="Ohm R."/>
            <person name="Martin F."/>
            <person name="Silar P."/>
            <person name="Natvig D."/>
            <person name="Lalanne C."/>
            <person name="Gautier V."/>
            <person name="Ament-Velasquez S.L."/>
            <person name="Kruys A."/>
            <person name="Hutchinson M.I."/>
            <person name="Powell A.J."/>
            <person name="Barry K."/>
            <person name="Miller A.N."/>
            <person name="Grigoriev I.V."/>
            <person name="Debuchy R."/>
            <person name="Gladieux P."/>
            <person name="Thoren M.H."/>
            <person name="Johannesson H."/>
        </authorList>
    </citation>
    <scope>NUCLEOTIDE SEQUENCE</scope>
    <source>
        <strain evidence="1">CBS 731.68</strain>
    </source>
</reference>
<proteinExistence type="predicted"/>
<evidence type="ECO:0000313" key="1">
    <source>
        <dbReference type="EMBL" id="KAK4119561.1"/>
    </source>
</evidence>
<organism evidence="1 2">
    <name type="scientific">Parathielavia appendiculata</name>
    <dbReference type="NCBI Taxonomy" id="2587402"/>
    <lineage>
        <taxon>Eukaryota</taxon>
        <taxon>Fungi</taxon>
        <taxon>Dikarya</taxon>
        <taxon>Ascomycota</taxon>
        <taxon>Pezizomycotina</taxon>
        <taxon>Sordariomycetes</taxon>
        <taxon>Sordariomycetidae</taxon>
        <taxon>Sordariales</taxon>
        <taxon>Chaetomiaceae</taxon>
        <taxon>Parathielavia</taxon>
    </lineage>
</organism>
<dbReference type="AlphaFoldDB" id="A0AAN6TSN4"/>
<dbReference type="GeneID" id="87833438"/>